<comment type="caution">
    <text evidence="1">The sequence shown here is derived from an EMBL/GenBank/DDBJ whole genome shotgun (WGS) entry which is preliminary data.</text>
</comment>
<dbReference type="InterPro" id="IPR029052">
    <property type="entry name" value="Metallo-depent_PP-like"/>
</dbReference>
<proteinExistence type="predicted"/>
<evidence type="ECO:0000313" key="2">
    <source>
        <dbReference type="Proteomes" id="UP000016662"/>
    </source>
</evidence>
<dbReference type="AlphaFoldDB" id="U2K7F2"/>
<evidence type="ECO:0000313" key="1">
    <source>
        <dbReference type="EMBL" id="ERJ94436.1"/>
    </source>
</evidence>
<dbReference type="SUPFAM" id="SSF56300">
    <property type="entry name" value="Metallo-dependent phosphatases"/>
    <property type="match status" value="1"/>
</dbReference>
<dbReference type="Gene3D" id="3.60.21.10">
    <property type="match status" value="1"/>
</dbReference>
<keyword evidence="2" id="KW-1185">Reference proteome</keyword>
<reference evidence="1 2" key="1">
    <citation type="submission" date="2013-07" db="EMBL/GenBank/DDBJ databases">
        <authorList>
            <person name="Weinstock G."/>
            <person name="Sodergren E."/>
            <person name="Wylie T."/>
            <person name="Fulton L."/>
            <person name="Fulton R."/>
            <person name="Fronick C."/>
            <person name="O'Laughlin M."/>
            <person name="Godfrey J."/>
            <person name="Miner T."/>
            <person name="Herter B."/>
            <person name="Appelbaum E."/>
            <person name="Cordes M."/>
            <person name="Lek S."/>
            <person name="Wollam A."/>
            <person name="Pepin K.H."/>
            <person name="Palsikar V.B."/>
            <person name="Mitreva M."/>
            <person name="Wilson R.K."/>
        </authorList>
    </citation>
    <scope>NUCLEOTIDE SEQUENCE [LARGE SCALE GENOMIC DNA]</scope>
    <source>
        <strain evidence="1 2">ATCC 27760</strain>
    </source>
</reference>
<dbReference type="STRING" id="411473.RUMCAL_02043"/>
<accession>U2K7F2</accession>
<sequence>MISLFKEGFLLVYITGDMHGDLSRFKNPIFKKMKAGDVLIVCGDFGFIWDGSRQEKQNLKKLREMPFTIAFVDGCHENFDILEQSFRTVRWRGGRAHLIAPNIFHMMRGEIFTIDDRTYFTFGGGHSQDFEFRQGRNWWQREQPTHAEIRRAIHNLNEHNAQVDYIITHEPPASLKDCLGVDMQQRLEIHTFFEDIIKQCSYRKWFFGKCHMDRFIPMKFYAMFEDVLPVESESRRRSRKQTAPEED</sequence>
<dbReference type="HOGENOM" id="CLU_074814_1_1_9"/>
<gene>
    <name evidence="1" type="ORF">RUMCAL_02043</name>
</gene>
<organism evidence="1 2">
    <name type="scientific">Ruminococcus callidus ATCC 27760</name>
    <dbReference type="NCBI Taxonomy" id="411473"/>
    <lineage>
        <taxon>Bacteria</taxon>
        <taxon>Bacillati</taxon>
        <taxon>Bacillota</taxon>
        <taxon>Clostridia</taxon>
        <taxon>Eubacteriales</taxon>
        <taxon>Oscillospiraceae</taxon>
        <taxon>Ruminococcus</taxon>
    </lineage>
</organism>
<protein>
    <submittedName>
        <fullName evidence="1">Uncharacterized protein</fullName>
    </submittedName>
</protein>
<dbReference type="EMBL" id="AWVF01000253">
    <property type="protein sequence ID" value="ERJ94436.1"/>
    <property type="molecule type" value="Genomic_DNA"/>
</dbReference>
<dbReference type="eggNOG" id="COG0639">
    <property type="taxonomic scope" value="Bacteria"/>
</dbReference>
<name>U2K7F2_9FIRM</name>
<dbReference type="Proteomes" id="UP000016662">
    <property type="component" value="Unassembled WGS sequence"/>
</dbReference>
<dbReference type="PATRIC" id="fig|411473.3.peg.1685"/>